<dbReference type="InterPro" id="IPR036188">
    <property type="entry name" value="FAD/NAD-bd_sf"/>
</dbReference>
<evidence type="ECO:0000256" key="1">
    <source>
        <dbReference type="ARBA" id="ARBA00001974"/>
    </source>
</evidence>
<evidence type="ECO:0000256" key="3">
    <source>
        <dbReference type="ARBA" id="ARBA00022827"/>
    </source>
</evidence>
<dbReference type="EMBL" id="JAUEPO010000006">
    <property type="protein sequence ID" value="KAK3319640.1"/>
    <property type="molecule type" value="Genomic_DNA"/>
</dbReference>
<keyword evidence="3" id="KW-0274">FAD</keyword>
<proteinExistence type="predicted"/>
<feature type="domain" description="FAD-binding" evidence="6">
    <location>
        <begin position="7"/>
        <end position="344"/>
    </location>
</feature>
<evidence type="ECO:0000313" key="7">
    <source>
        <dbReference type="EMBL" id="KAK3319640.1"/>
    </source>
</evidence>
<evidence type="ECO:0000259" key="6">
    <source>
        <dbReference type="Pfam" id="PF01494"/>
    </source>
</evidence>
<keyword evidence="4" id="KW-0560">Oxidoreductase</keyword>
<dbReference type="Proteomes" id="UP001286456">
    <property type="component" value="Unassembled WGS sequence"/>
</dbReference>
<dbReference type="Gene3D" id="3.50.50.60">
    <property type="entry name" value="FAD/NAD(P)-binding domain"/>
    <property type="match status" value="1"/>
</dbReference>
<evidence type="ECO:0000256" key="2">
    <source>
        <dbReference type="ARBA" id="ARBA00022630"/>
    </source>
</evidence>
<reference evidence="7" key="1">
    <citation type="journal article" date="2023" name="Mol. Phylogenet. Evol.">
        <title>Genome-scale phylogeny and comparative genomics of the fungal order Sordariales.</title>
        <authorList>
            <person name="Hensen N."/>
            <person name="Bonometti L."/>
            <person name="Westerberg I."/>
            <person name="Brannstrom I.O."/>
            <person name="Guillou S."/>
            <person name="Cros-Aarteil S."/>
            <person name="Calhoun S."/>
            <person name="Haridas S."/>
            <person name="Kuo A."/>
            <person name="Mondo S."/>
            <person name="Pangilinan J."/>
            <person name="Riley R."/>
            <person name="LaButti K."/>
            <person name="Andreopoulos B."/>
            <person name="Lipzen A."/>
            <person name="Chen C."/>
            <person name="Yan M."/>
            <person name="Daum C."/>
            <person name="Ng V."/>
            <person name="Clum A."/>
            <person name="Steindorff A."/>
            <person name="Ohm R.A."/>
            <person name="Martin F."/>
            <person name="Silar P."/>
            <person name="Natvig D.O."/>
            <person name="Lalanne C."/>
            <person name="Gautier V."/>
            <person name="Ament-Velasquez S.L."/>
            <person name="Kruys A."/>
            <person name="Hutchinson M.I."/>
            <person name="Powell A.J."/>
            <person name="Barry K."/>
            <person name="Miller A.N."/>
            <person name="Grigoriev I.V."/>
            <person name="Debuchy R."/>
            <person name="Gladieux P."/>
            <person name="Hiltunen Thoren M."/>
            <person name="Johannesson H."/>
        </authorList>
    </citation>
    <scope>NUCLEOTIDE SEQUENCE</scope>
    <source>
        <strain evidence="7">SMH4131-1</strain>
    </source>
</reference>
<dbReference type="PANTHER" id="PTHR47178">
    <property type="entry name" value="MONOOXYGENASE, FAD-BINDING"/>
    <property type="match status" value="1"/>
</dbReference>
<evidence type="ECO:0000256" key="4">
    <source>
        <dbReference type="ARBA" id="ARBA00023002"/>
    </source>
</evidence>
<keyword evidence="2" id="KW-0285">Flavoprotein</keyword>
<evidence type="ECO:0000313" key="8">
    <source>
        <dbReference type="Proteomes" id="UP001286456"/>
    </source>
</evidence>
<dbReference type="InterPro" id="IPR002938">
    <property type="entry name" value="FAD-bd"/>
</dbReference>
<dbReference type="GO" id="GO:0071949">
    <property type="term" value="F:FAD binding"/>
    <property type="evidence" value="ECO:0007669"/>
    <property type="project" value="InterPro"/>
</dbReference>
<keyword evidence="5" id="KW-0503">Monooxygenase</keyword>
<sequence>MSSESPHVLIVGAGIGGLTLAQSLRKQGISFEIFERDASPTARGAGYCLGLYDLDGLFGDALPDDLPPLKTACHLLPTPLPSQIVFHLGPKQLAVTDSPETPCLRVSRPRLREILSTNLDIQWGKQAERVEERDDGVTVFFADGSSASGTMLVGADGVFSGVRPHVMKKPNNEILTPFPSAVVLGDVQLGFAETEQQLKLGYSAHIAIGPGFALFSGLNKLNFGEDGRVVGGDFYWVISAPDDDVSKPDHWLKTATTQEKLSWAQSKVATLQPQFRVTINSTKLEGVKENAAWWDASIPELPVVNRVLLIGDAAHPMTPTRGEGGIFAIRDAVLLGKILAENVKSDYASLKEKLNEYQQGVCARGYEAIQISRATMSNGRPPNGLPRSWGHETRPIDAARPFPIDLATWRAE</sequence>
<comment type="caution">
    <text evidence="7">The sequence shown here is derived from an EMBL/GenBank/DDBJ whole genome shotgun (WGS) entry which is preliminary data.</text>
</comment>
<dbReference type="PRINTS" id="PR00420">
    <property type="entry name" value="RNGMNOXGNASE"/>
</dbReference>
<name>A0AAE0M5E1_9PEZI</name>
<dbReference type="PANTHER" id="PTHR47178:SF6">
    <property type="entry name" value="FAD-BINDING DOMAIN-CONTAINING PROTEIN"/>
    <property type="match status" value="1"/>
</dbReference>
<protein>
    <recommendedName>
        <fullName evidence="6">FAD-binding domain-containing protein</fullName>
    </recommendedName>
</protein>
<organism evidence="7 8">
    <name type="scientific">Cercophora scortea</name>
    <dbReference type="NCBI Taxonomy" id="314031"/>
    <lineage>
        <taxon>Eukaryota</taxon>
        <taxon>Fungi</taxon>
        <taxon>Dikarya</taxon>
        <taxon>Ascomycota</taxon>
        <taxon>Pezizomycotina</taxon>
        <taxon>Sordariomycetes</taxon>
        <taxon>Sordariomycetidae</taxon>
        <taxon>Sordariales</taxon>
        <taxon>Lasiosphaeriaceae</taxon>
        <taxon>Cercophora</taxon>
    </lineage>
</organism>
<dbReference type="SUPFAM" id="SSF51905">
    <property type="entry name" value="FAD/NAD(P)-binding domain"/>
    <property type="match status" value="1"/>
</dbReference>
<reference evidence="7" key="2">
    <citation type="submission" date="2023-06" db="EMBL/GenBank/DDBJ databases">
        <authorList>
            <consortium name="Lawrence Berkeley National Laboratory"/>
            <person name="Haridas S."/>
            <person name="Hensen N."/>
            <person name="Bonometti L."/>
            <person name="Westerberg I."/>
            <person name="Brannstrom I.O."/>
            <person name="Guillou S."/>
            <person name="Cros-Aarteil S."/>
            <person name="Calhoun S."/>
            <person name="Kuo A."/>
            <person name="Mondo S."/>
            <person name="Pangilinan J."/>
            <person name="Riley R."/>
            <person name="Labutti K."/>
            <person name="Andreopoulos B."/>
            <person name="Lipzen A."/>
            <person name="Chen C."/>
            <person name="Yanf M."/>
            <person name="Daum C."/>
            <person name="Ng V."/>
            <person name="Clum A."/>
            <person name="Steindorff A."/>
            <person name="Ohm R."/>
            <person name="Martin F."/>
            <person name="Silar P."/>
            <person name="Natvig D."/>
            <person name="Lalanne C."/>
            <person name="Gautier V."/>
            <person name="Ament-Velasquez S.L."/>
            <person name="Kruys A."/>
            <person name="Hutchinson M.I."/>
            <person name="Powell A.J."/>
            <person name="Barry K."/>
            <person name="Miller A.N."/>
            <person name="Grigoriev I.V."/>
            <person name="Debuchy R."/>
            <person name="Gladieux P."/>
            <person name="Thoren M.H."/>
            <person name="Johannesson H."/>
        </authorList>
    </citation>
    <scope>NUCLEOTIDE SEQUENCE</scope>
    <source>
        <strain evidence="7">SMH4131-1</strain>
    </source>
</reference>
<keyword evidence="8" id="KW-1185">Reference proteome</keyword>
<comment type="cofactor">
    <cofactor evidence="1">
        <name>FAD</name>
        <dbReference type="ChEBI" id="CHEBI:57692"/>
    </cofactor>
</comment>
<dbReference type="AlphaFoldDB" id="A0AAE0M5E1"/>
<dbReference type="Pfam" id="PF01494">
    <property type="entry name" value="FAD_binding_3"/>
    <property type="match status" value="1"/>
</dbReference>
<dbReference type="GO" id="GO:0004497">
    <property type="term" value="F:monooxygenase activity"/>
    <property type="evidence" value="ECO:0007669"/>
    <property type="project" value="UniProtKB-KW"/>
</dbReference>
<accession>A0AAE0M5E1</accession>
<gene>
    <name evidence="7" type="ORF">B0T19DRAFT_432799</name>
</gene>
<evidence type="ECO:0000256" key="5">
    <source>
        <dbReference type="ARBA" id="ARBA00023033"/>
    </source>
</evidence>